<dbReference type="EMBL" id="CM023477">
    <property type="protein sequence ID" value="KAH7937305.1"/>
    <property type="molecule type" value="Genomic_DNA"/>
</dbReference>
<sequence>MCGQESGASGRCCPLEFRFSPGARVGVHGVGRVLLQTSDEEDLLSPVPHKPDEKGDHCSETMGDRVMEMPDFSDKKSNVQLDLETCNLKPSGEDTVTSESAANEEIMISDSMDQHPEKPQECSKEETVSKSEMTAHVPKKGLGADPNKPKCRKARDIRRERKLLKLSSAGKDLSPGGDKAPLSSKKPKNEPKSLEDFLFEPLPPDAAHKLEVRLVWNSPDCPEFAKSFDSALAVYFRYQEKIHKDSPEKLTERRYRRFLVNSPIQVRTVLSNRGSPEFEATFEASWKLYEHYQTRVHKEPASQCDRESYCQFLVNSPLQGNFSPSRLLCPETYTWHPIEKCKPLLDANKYCRFEQDPNKGDENAVQDLDEVSILYNRTVITYKKYCRLKGNADKAEVKEYANLVGKKCIKRLFLYRKS</sequence>
<name>A0ACB8C8X6_DERSI</name>
<reference evidence="1" key="1">
    <citation type="submission" date="2020-05" db="EMBL/GenBank/DDBJ databases">
        <title>Large-scale comparative analyses of tick genomes elucidate their genetic diversity and vector capacities.</title>
        <authorList>
            <person name="Jia N."/>
            <person name="Wang J."/>
            <person name="Shi W."/>
            <person name="Du L."/>
            <person name="Sun Y."/>
            <person name="Zhan W."/>
            <person name="Jiang J."/>
            <person name="Wang Q."/>
            <person name="Zhang B."/>
            <person name="Ji P."/>
            <person name="Sakyi L.B."/>
            <person name="Cui X."/>
            <person name="Yuan T."/>
            <person name="Jiang B."/>
            <person name="Yang W."/>
            <person name="Lam T.T.-Y."/>
            <person name="Chang Q."/>
            <person name="Ding S."/>
            <person name="Wang X."/>
            <person name="Zhu J."/>
            <person name="Ruan X."/>
            <person name="Zhao L."/>
            <person name="Wei J."/>
            <person name="Que T."/>
            <person name="Du C."/>
            <person name="Cheng J."/>
            <person name="Dai P."/>
            <person name="Han X."/>
            <person name="Huang E."/>
            <person name="Gao Y."/>
            <person name="Liu J."/>
            <person name="Shao H."/>
            <person name="Ye R."/>
            <person name="Li L."/>
            <person name="Wei W."/>
            <person name="Wang X."/>
            <person name="Wang C."/>
            <person name="Yang T."/>
            <person name="Huo Q."/>
            <person name="Li W."/>
            <person name="Guo W."/>
            <person name="Chen H."/>
            <person name="Zhou L."/>
            <person name="Ni X."/>
            <person name="Tian J."/>
            <person name="Zhou Y."/>
            <person name="Sheng Y."/>
            <person name="Liu T."/>
            <person name="Pan Y."/>
            <person name="Xia L."/>
            <person name="Li J."/>
            <person name="Zhao F."/>
            <person name="Cao W."/>
        </authorList>
    </citation>
    <scope>NUCLEOTIDE SEQUENCE</scope>
    <source>
        <strain evidence="1">Dsil-2018</strain>
    </source>
</reference>
<organism evidence="1 2">
    <name type="scientific">Dermacentor silvarum</name>
    <name type="common">Tick</name>
    <dbReference type="NCBI Taxonomy" id="543639"/>
    <lineage>
        <taxon>Eukaryota</taxon>
        <taxon>Metazoa</taxon>
        <taxon>Ecdysozoa</taxon>
        <taxon>Arthropoda</taxon>
        <taxon>Chelicerata</taxon>
        <taxon>Arachnida</taxon>
        <taxon>Acari</taxon>
        <taxon>Parasitiformes</taxon>
        <taxon>Ixodida</taxon>
        <taxon>Ixodoidea</taxon>
        <taxon>Ixodidae</taxon>
        <taxon>Rhipicephalinae</taxon>
        <taxon>Dermacentor</taxon>
    </lineage>
</organism>
<gene>
    <name evidence="1" type="ORF">HPB49_010476</name>
</gene>
<protein>
    <submittedName>
        <fullName evidence="1">Uncharacterized protein</fullName>
    </submittedName>
</protein>
<proteinExistence type="predicted"/>
<evidence type="ECO:0000313" key="1">
    <source>
        <dbReference type="EMBL" id="KAH7937305.1"/>
    </source>
</evidence>
<evidence type="ECO:0000313" key="2">
    <source>
        <dbReference type="Proteomes" id="UP000821865"/>
    </source>
</evidence>
<accession>A0ACB8C8X6</accession>
<dbReference type="Proteomes" id="UP000821865">
    <property type="component" value="Chromosome 8"/>
</dbReference>
<comment type="caution">
    <text evidence="1">The sequence shown here is derived from an EMBL/GenBank/DDBJ whole genome shotgun (WGS) entry which is preliminary data.</text>
</comment>
<keyword evidence="2" id="KW-1185">Reference proteome</keyword>